<reference evidence="4 5" key="1">
    <citation type="journal article" date="2022" name="Int. J. Syst. Evol. Microbiol.">
        <title>Pseudomonas aegrilactucae sp. nov. and Pseudomonas morbosilactucae sp. nov., pathogens causing bacterial rot of lettuce in Japan.</title>
        <authorList>
            <person name="Sawada H."/>
            <person name="Fujikawa T."/>
            <person name="Satou M."/>
        </authorList>
    </citation>
    <scope>NUCLEOTIDE SEQUENCE [LARGE SCALE GENOMIC DNA]</scope>
    <source>
        <strain evidence="4 5">MAFF 302046</strain>
    </source>
</reference>
<dbReference type="InterPro" id="IPR000801">
    <property type="entry name" value="Esterase-like"/>
</dbReference>
<reference evidence="4 5" key="2">
    <citation type="journal article" date="2023" name="Plant Pathol.">
        <title>Dismantling and reorganizing Pseudomonas marginalis sensu#lato.</title>
        <authorList>
            <person name="Sawada H."/>
            <person name="Fujikawa T."/>
            <person name="Satou M."/>
        </authorList>
    </citation>
    <scope>NUCLEOTIDE SEQUENCE [LARGE SCALE GENOMIC DNA]</scope>
    <source>
        <strain evidence="4 5">MAFF 302046</strain>
    </source>
</reference>
<organism evidence="4 5">
    <name type="scientific">Pseudomonas morbosilactucae</name>
    <dbReference type="NCBI Taxonomy" id="2938197"/>
    <lineage>
        <taxon>Bacteria</taxon>
        <taxon>Pseudomonadati</taxon>
        <taxon>Pseudomonadota</taxon>
        <taxon>Gammaproteobacteria</taxon>
        <taxon>Pseudomonadales</taxon>
        <taxon>Pseudomonadaceae</taxon>
        <taxon>Pseudomonas</taxon>
    </lineage>
</organism>
<dbReference type="Gene3D" id="3.40.50.1820">
    <property type="entry name" value="alpha/beta hydrolase"/>
    <property type="match status" value="1"/>
</dbReference>
<dbReference type="InterPro" id="IPR029058">
    <property type="entry name" value="AB_hydrolase_fold"/>
</dbReference>
<accession>A0ABT0JI31</accession>
<keyword evidence="3" id="KW-0732">Signal</keyword>
<feature type="chain" id="PRO_5046899931" evidence="3">
    <location>
        <begin position="24"/>
        <end position="295"/>
    </location>
</feature>
<dbReference type="PANTHER" id="PTHR40841:SF2">
    <property type="entry name" value="SIDEROPHORE-DEGRADING ESTERASE (EUROFUNG)"/>
    <property type="match status" value="1"/>
</dbReference>
<dbReference type="RefSeq" id="WP_123335227.1">
    <property type="nucleotide sequence ID" value="NZ_JALQCX010000028.1"/>
</dbReference>
<dbReference type="EMBL" id="JALQCX010000028">
    <property type="protein sequence ID" value="MCK9815502.1"/>
    <property type="molecule type" value="Genomic_DNA"/>
</dbReference>
<sequence>MRPSTLTLALSLALAVTGLNAQAQPAPEQTMDRQLLERQDLPYRFSSLLVDSADGRRHYQLWIGRPRGAAPAAGYPVLWMLDGNAAIGALDAEQLKSLPADRAPLLVAVGYQSPLRIERDARTLDYTPQRPGLAEQKDPLTGQPSGGAEAFLDLLRERLQPAVAAQAPIDRRQQSLWGHSYGGLLVLHALFSRPGEFAHYAAASPSLWWGDGAILAEAHNLPDQPAQLLLMRGSAEPASPRGPQTQPADAQARQLLAQLAQAPKLQLDYHSFDGLSHGETLAASLRYVLQSLYAR</sequence>
<dbReference type="InterPro" id="IPR052558">
    <property type="entry name" value="Siderophore_Hydrolase_D"/>
</dbReference>
<keyword evidence="5" id="KW-1185">Reference proteome</keyword>
<protein>
    <submittedName>
        <fullName evidence="4">Alpha/beta hydrolase</fullName>
    </submittedName>
</protein>
<dbReference type="PANTHER" id="PTHR40841">
    <property type="entry name" value="SIDEROPHORE TRIACETYLFUSARININE C ESTERASE"/>
    <property type="match status" value="1"/>
</dbReference>
<gene>
    <name evidence="4" type="ORF">M1B35_15525</name>
</gene>
<proteinExistence type="inferred from homology"/>
<evidence type="ECO:0000256" key="1">
    <source>
        <dbReference type="ARBA" id="ARBA00005622"/>
    </source>
</evidence>
<dbReference type="Proteomes" id="UP001155163">
    <property type="component" value="Unassembled WGS sequence"/>
</dbReference>
<dbReference type="SUPFAM" id="SSF53474">
    <property type="entry name" value="alpha/beta-Hydrolases"/>
    <property type="match status" value="1"/>
</dbReference>
<comment type="similarity">
    <text evidence="1">Belongs to the esterase D family.</text>
</comment>
<evidence type="ECO:0000256" key="3">
    <source>
        <dbReference type="SAM" id="SignalP"/>
    </source>
</evidence>
<name>A0ABT0JI31_9PSED</name>
<dbReference type="Pfam" id="PF00756">
    <property type="entry name" value="Esterase"/>
    <property type="match status" value="1"/>
</dbReference>
<evidence type="ECO:0000256" key="2">
    <source>
        <dbReference type="ARBA" id="ARBA00022801"/>
    </source>
</evidence>
<evidence type="ECO:0000313" key="5">
    <source>
        <dbReference type="Proteomes" id="UP001155163"/>
    </source>
</evidence>
<dbReference type="GO" id="GO:0016787">
    <property type="term" value="F:hydrolase activity"/>
    <property type="evidence" value="ECO:0007669"/>
    <property type="project" value="UniProtKB-KW"/>
</dbReference>
<comment type="caution">
    <text evidence="4">The sequence shown here is derived from an EMBL/GenBank/DDBJ whole genome shotgun (WGS) entry which is preliminary data.</text>
</comment>
<feature type="signal peptide" evidence="3">
    <location>
        <begin position="1"/>
        <end position="23"/>
    </location>
</feature>
<evidence type="ECO:0000313" key="4">
    <source>
        <dbReference type="EMBL" id="MCK9815502.1"/>
    </source>
</evidence>
<keyword evidence="2 4" id="KW-0378">Hydrolase</keyword>